<proteinExistence type="predicted"/>
<dbReference type="PATRIC" id="fig|1470200.3.peg.1948"/>
<feature type="transmembrane region" description="Helical" evidence="1">
    <location>
        <begin position="12"/>
        <end position="33"/>
    </location>
</feature>
<keyword evidence="1" id="KW-0812">Transmembrane</keyword>
<dbReference type="InterPro" id="IPR021125">
    <property type="entry name" value="DUF2127"/>
</dbReference>
<evidence type="ECO:0000313" key="3">
    <source>
        <dbReference type="Proteomes" id="UP000036027"/>
    </source>
</evidence>
<dbReference type="Proteomes" id="UP000036027">
    <property type="component" value="Unassembled WGS sequence"/>
</dbReference>
<dbReference type="STRING" id="1470200.PL75_04040"/>
<accession>A0A0J1C4G8</accession>
<feature type="transmembrane region" description="Helical" evidence="1">
    <location>
        <begin position="102"/>
        <end position="120"/>
    </location>
</feature>
<dbReference type="RefSeq" id="WP_047760765.1">
    <property type="nucleotide sequence ID" value="NZ_CP091510.1"/>
</dbReference>
<comment type="caution">
    <text evidence="2">The sequence shown here is derived from an EMBL/GenBank/DDBJ whole genome shotgun (WGS) entry which is preliminary data.</text>
</comment>
<dbReference type="AlphaFoldDB" id="A0A0J1C4G8"/>
<sequence>MEKPRSFSAVQFIALYEVGKGILALLTAAVIWYDRDKLSLLAQVLTEGLHHFFGRFLVYQIDKLYALSQTAIHNVYAVITMLVIYALIRFGEGYGLYRERTWGYWFSFIAYGLFVPVELYEVVKRFNFVHCMVFIVNIAIMVVIYKRMKKQGLL</sequence>
<evidence type="ECO:0000256" key="1">
    <source>
        <dbReference type="SAM" id="Phobius"/>
    </source>
</evidence>
<feature type="transmembrane region" description="Helical" evidence="1">
    <location>
        <begin position="71"/>
        <end position="90"/>
    </location>
</feature>
<dbReference type="Pfam" id="PF09900">
    <property type="entry name" value="DUF2127"/>
    <property type="match status" value="1"/>
</dbReference>
<keyword evidence="1" id="KW-1133">Transmembrane helix</keyword>
<evidence type="ECO:0000313" key="2">
    <source>
        <dbReference type="EMBL" id="KLT73213.1"/>
    </source>
</evidence>
<dbReference type="EMBL" id="JTDO01000005">
    <property type="protein sequence ID" value="KLT73213.1"/>
    <property type="molecule type" value="Genomic_DNA"/>
</dbReference>
<protein>
    <recommendedName>
        <fullName evidence="4">DUF2127 domain-containing protein</fullName>
    </recommendedName>
</protein>
<name>A0A0J1C4G8_9NEIS</name>
<reference evidence="2 3" key="1">
    <citation type="submission" date="2014-11" db="EMBL/GenBank/DDBJ databases">
        <title>Genome of a novel goose pathogen.</title>
        <authorList>
            <person name="Hansen C.M."/>
            <person name="Hueffer K."/>
            <person name="Choi S.C."/>
        </authorList>
    </citation>
    <scope>NUCLEOTIDE SEQUENCE [LARGE SCALE GENOMIC DNA]</scope>
    <source>
        <strain evidence="2 3">KH1503</strain>
    </source>
</reference>
<feature type="transmembrane region" description="Helical" evidence="1">
    <location>
        <begin position="126"/>
        <end position="145"/>
    </location>
</feature>
<evidence type="ECO:0008006" key="4">
    <source>
        <dbReference type="Google" id="ProtNLM"/>
    </source>
</evidence>
<keyword evidence="3" id="KW-1185">Reference proteome</keyword>
<organism evidence="2 3">
    <name type="scientific">Neisseria arctica</name>
    <dbReference type="NCBI Taxonomy" id="1470200"/>
    <lineage>
        <taxon>Bacteria</taxon>
        <taxon>Pseudomonadati</taxon>
        <taxon>Pseudomonadota</taxon>
        <taxon>Betaproteobacteria</taxon>
        <taxon>Neisseriales</taxon>
        <taxon>Neisseriaceae</taxon>
        <taxon>Neisseria</taxon>
    </lineage>
</organism>
<keyword evidence="1" id="KW-0472">Membrane</keyword>
<gene>
    <name evidence="2" type="ORF">PL75_04040</name>
</gene>